<dbReference type="PROSITE" id="PS51257">
    <property type="entry name" value="PROKAR_LIPOPROTEIN"/>
    <property type="match status" value="1"/>
</dbReference>
<dbReference type="OrthoDB" id="574706at2"/>
<evidence type="ECO:0000256" key="2">
    <source>
        <dbReference type="SAM" id="SignalP"/>
    </source>
</evidence>
<dbReference type="KEGG" id="ntr:B0W44_01315"/>
<feature type="compositionally biased region" description="Basic and acidic residues" evidence="1">
    <location>
        <begin position="23"/>
        <end position="32"/>
    </location>
</feature>
<dbReference type="EMBL" id="CP019699">
    <property type="protein sequence ID" value="AQS54623.1"/>
    <property type="molecule type" value="Genomic_DNA"/>
</dbReference>
<sequence>MKKAVAILISLTLFLAACSSSESAREEAEQPRDVATAAEEGNHSPSTEGEEAAETADGVGGRAQGETSVGVTDDHKTNSGAERGNNNASNGGQQRGGNESDATSEVRDADSRPLTKKEAEDLVRHYLQLEDRPEVKVQFDHEEDGRYVIHVYEIVGNGEESHTATLGWYYVDPKTQKIESMF</sequence>
<feature type="chain" id="PRO_5012979300" description="PepSY domain-containing protein" evidence="2">
    <location>
        <begin position="25"/>
        <end position="182"/>
    </location>
</feature>
<gene>
    <name evidence="3" type="ORF">B0W44_01315</name>
</gene>
<keyword evidence="2" id="KW-0732">Signal</keyword>
<evidence type="ECO:0008006" key="5">
    <source>
        <dbReference type="Google" id="ProtNLM"/>
    </source>
</evidence>
<feature type="compositionally biased region" description="Basic and acidic residues" evidence="1">
    <location>
        <begin position="104"/>
        <end position="118"/>
    </location>
</feature>
<dbReference type="AlphaFoldDB" id="A0A1U9K3K8"/>
<protein>
    <recommendedName>
        <fullName evidence="5">PepSY domain-containing protein</fullName>
    </recommendedName>
</protein>
<name>A0A1U9K3K8_9BACL</name>
<feature type="region of interest" description="Disordered" evidence="1">
    <location>
        <begin position="21"/>
        <end position="118"/>
    </location>
</feature>
<dbReference type="STRING" id="1471761.B0W44_01315"/>
<feature type="compositionally biased region" description="Polar residues" evidence="1">
    <location>
        <begin position="78"/>
        <end position="103"/>
    </location>
</feature>
<evidence type="ECO:0000313" key="4">
    <source>
        <dbReference type="Proteomes" id="UP000188603"/>
    </source>
</evidence>
<organism evidence="3 4">
    <name type="scientific">Novibacillus thermophilus</name>
    <dbReference type="NCBI Taxonomy" id="1471761"/>
    <lineage>
        <taxon>Bacteria</taxon>
        <taxon>Bacillati</taxon>
        <taxon>Bacillota</taxon>
        <taxon>Bacilli</taxon>
        <taxon>Bacillales</taxon>
        <taxon>Thermoactinomycetaceae</taxon>
        <taxon>Novibacillus</taxon>
    </lineage>
</organism>
<proteinExistence type="predicted"/>
<dbReference type="RefSeq" id="WP_077718443.1">
    <property type="nucleotide sequence ID" value="NZ_CP019699.1"/>
</dbReference>
<keyword evidence="4" id="KW-1185">Reference proteome</keyword>
<dbReference type="Proteomes" id="UP000188603">
    <property type="component" value="Chromosome"/>
</dbReference>
<accession>A0A1U9K3K8</accession>
<feature type="signal peptide" evidence="2">
    <location>
        <begin position="1"/>
        <end position="24"/>
    </location>
</feature>
<evidence type="ECO:0000256" key="1">
    <source>
        <dbReference type="SAM" id="MobiDB-lite"/>
    </source>
</evidence>
<reference evidence="3 4" key="1">
    <citation type="journal article" date="2015" name="Int. J. Syst. Evol. Microbiol.">
        <title>Novibacillus thermophilus gen. nov., sp. nov., a Gram-staining-negative and moderately thermophilic member of the family Thermoactinomycetaceae.</title>
        <authorList>
            <person name="Yang G."/>
            <person name="Chen J."/>
            <person name="Zhou S."/>
        </authorList>
    </citation>
    <scope>NUCLEOTIDE SEQUENCE [LARGE SCALE GENOMIC DNA]</scope>
    <source>
        <strain evidence="3 4">SG-1</strain>
    </source>
</reference>
<evidence type="ECO:0000313" key="3">
    <source>
        <dbReference type="EMBL" id="AQS54623.1"/>
    </source>
</evidence>